<name>W9RY75_9ROSA</name>
<dbReference type="OrthoDB" id="5835829at2759"/>
<reference evidence="5" key="1">
    <citation type="submission" date="2013-01" db="EMBL/GenBank/DDBJ databases">
        <title>Draft Genome Sequence of a Mulberry Tree, Morus notabilis C.K. Schneid.</title>
        <authorList>
            <person name="He N."/>
            <person name="Zhao S."/>
        </authorList>
    </citation>
    <scope>NUCLEOTIDE SEQUENCE</scope>
</reference>
<accession>W9RY75</accession>
<dbReference type="STRING" id="981085.W9RY75"/>
<dbReference type="PANTHER" id="PTHR48047">
    <property type="entry name" value="GLYCOSYLTRANSFERASE"/>
    <property type="match status" value="1"/>
</dbReference>
<dbReference type="FunFam" id="3.40.50.2000:FF:000047">
    <property type="entry name" value="Glycosyltransferase"/>
    <property type="match status" value="1"/>
</dbReference>
<dbReference type="AlphaFoldDB" id="W9RY75"/>
<evidence type="ECO:0000256" key="3">
    <source>
        <dbReference type="ARBA" id="ARBA00022679"/>
    </source>
</evidence>
<keyword evidence="2" id="KW-0328">Glycosyltransferase</keyword>
<evidence type="ECO:0000313" key="4">
    <source>
        <dbReference type="EMBL" id="EXC17293.1"/>
    </source>
</evidence>
<sequence>MNTTKTSQLHIFFFPYLAHGRTIPALDIANLFASRGFKTTIILTPVNASIYAKTIERSRNLGLQIRVLLIKFPAEEFRLPKGCEIARLATTNEMLATFHTATIRLEHPLEQLIAEHRPDCLVADSLFTWATRVAARFGITRLEFDGTNFFSMCASMSMNKYQPHKKVSSESEPFVIPNLPHEIKLTRDQLPFFMKQDSDQVPKREDQAEESELASYGVIVNSFYELERDYADHYRRVLGRKAWHIGPTCLFYKDEEGKAQRGDESFNTDKHECLTWLDSKEPNSVVYVCFGSVVNFSDAQLMEIALGLEASGKQFILVVRKARPEGSRKEEWLPEGFEKRVEGRGLIIRNWAPQVLILEHEAVGGIVTHCGWNSILEGICAGVPMVTWPVMADQFYNEKLVVQILRIGVGVGAKKWARFVGDNVRREALEKALNQLMEGEEAEKMRSRAKVLAGKASKAFEKGGSSFSDFNALIEELLKLRRSA</sequence>
<dbReference type="GO" id="GO:0035251">
    <property type="term" value="F:UDP-glucosyltransferase activity"/>
    <property type="evidence" value="ECO:0007669"/>
    <property type="project" value="TreeGrafter"/>
</dbReference>
<protein>
    <submittedName>
        <fullName evidence="4">UDP-glucose flavonoid 3-O-glucosyltransferase 7</fullName>
    </submittedName>
</protein>
<dbReference type="SUPFAM" id="SSF53756">
    <property type="entry name" value="UDP-Glycosyltransferase/glycogen phosphorylase"/>
    <property type="match status" value="1"/>
</dbReference>
<evidence type="ECO:0000256" key="2">
    <source>
        <dbReference type="ARBA" id="ARBA00022676"/>
    </source>
</evidence>
<dbReference type="KEGG" id="mnt:21410098"/>
<dbReference type="Proteomes" id="UP000030645">
    <property type="component" value="Unassembled WGS sequence"/>
</dbReference>
<dbReference type="eggNOG" id="KOG1192">
    <property type="taxonomic scope" value="Eukaryota"/>
</dbReference>
<dbReference type="FunFam" id="3.40.50.2000:FF:000071">
    <property type="entry name" value="Glycosyltransferase"/>
    <property type="match status" value="1"/>
</dbReference>
<dbReference type="CDD" id="cd03784">
    <property type="entry name" value="GT1_Gtf-like"/>
    <property type="match status" value="1"/>
</dbReference>
<dbReference type="EMBL" id="KE345811">
    <property type="protein sequence ID" value="EXC17293.1"/>
    <property type="molecule type" value="Genomic_DNA"/>
</dbReference>
<dbReference type="Pfam" id="PF00201">
    <property type="entry name" value="UDPGT"/>
    <property type="match status" value="1"/>
</dbReference>
<dbReference type="Gene3D" id="3.40.50.2000">
    <property type="entry name" value="Glycogen Phosphorylase B"/>
    <property type="match status" value="2"/>
</dbReference>
<keyword evidence="3 4" id="KW-0808">Transferase</keyword>
<proteinExistence type="inferred from homology"/>
<evidence type="ECO:0000256" key="1">
    <source>
        <dbReference type="ARBA" id="ARBA00009995"/>
    </source>
</evidence>
<organism evidence="4 5">
    <name type="scientific">Morus notabilis</name>
    <dbReference type="NCBI Taxonomy" id="981085"/>
    <lineage>
        <taxon>Eukaryota</taxon>
        <taxon>Viridiplantae</taxon>
        <taxon>Streptophyta</taxon>
        <taxon>Embryophyta</taxon>
        <taxon>Tracheophyta</taxon>
        <taxon>Spermatophyta</taxon>
        <taxon>Magnoliopsida</taxon>
        <taxon>eudicotyledons</taxon>
        <taxon>Gunneridae</taxon>
        <taxon>Pentapetalae</taxon>
        <taxon>rosids</taxon>
        <taxon>fabids</taxon>
        <taxon>Rosales</taxon>
        <taxon>Moraceae</taxon>
        <taxon>Moreae</taxon>
        <taxon>Morus</taxon>
    </lineage>
</organism>
<comment type="similarity">
    <text evidence="1">Belongs to the UDP-glycosyltransferase family.</text>
</comment>
<gene>
    <name evidence="4" type="ORF">L484_027481</name>
</gene>
<dbReference type="InterPro" id="IPR002213">
    <property type="entry name" value="UDP_glucos_trans"/>
</dbReference>
<keyword evidence="5" id="KW-1185">Reference proteome</keyword>
<dbReference type="PANTHER" id="PTHR48047:SF135">
    <property type="entry name" value="GLYCOSYLTRANSFERASE"/>
    <property type="match status" value="1"/>
</dbReference>
<evidence type="ECO:0000313" key="5">
    <source>
        <dbReference type="Proteomes" id="UP000030645"/>
    </source>
</evidence>